<dbReference type="RefSeq" id="WP_003335650.1">
    <property type="nucleotide sequence ID" value="NZ_CP007806.1"/>
</dbReference>
<dbReference type="AlphaFoldDB" id="A0A075R0C3"/>
<feature type="transmembrane region" description="Helical" evidence="6">
    <location>
        <begin position="158"/>
        <end position="183"/>
    </location>
</feature>
<organism evidence="7 8">
    <name type="scientific">Brevibacillus laterosporus LMG 15441</name>
    <dbReference type="NCBI Taxonomy" id="1042163"/>
    <lineage>
        <taxon>Bacteria</taxon>
        <taxon>Bacillati</taxon>
        <taxon>Bacillota</taxon>
        <taxon>Bacilli</taxon>
        <taxon>Bacillales</taxon>
        <taxon>Paenibacillaceae</taxon>
        <taxon>Brevibacillus</taxon>
    </lineage>
</organism>
<keyword evidence="4 6" id="KW-1133">Transmembrane helix</keyword>
<dbReference type="EMBL" id="CP007806">
    <property type="protein sequence ID" value="AIG24886.1"/>
    <property type="molecule type" value="Genomic_DNA"/>
</dbReference>
<feature type="transmembrane region" description="Helical" evidence="6">
    <location>
        <begin position="7"/>
        <end position="32"/>
    </location>
</feature>
<evidence type="ECO:0000256" key="2">
    <source>
        <dbReference type="ARBA" id="ARBA00022475"/>
    </source>
</evidence>
<evidence type="ECO:0000256" key="5">
    <source>
        <dbReference type="ARBA" id="ARBA00023136"/>
    </source>
</evidence>
<dbReference type="GO" id="GO:0022857">
    <property type="term" value="F:transmembrane transporter activity"/>
    <property type="evidence" value="ECO:0007669"/>
    <property type="project" value="InterPro"/>
</dbReference>
<name>A0A075R0C3_BRELA</name>
<reference evidence="7 8" key="1">
    <citation type="journal article" date="2011" name="J. Bacteriol.">
        <title>Genome sequence of Brevibacillus laterosporus LMG 15441, a pathogen of invertebrates.</title>
        <authorList>
            <person name="Djukic M."/>
            <person name="Poehlein A."/>
            <person name="Thurmer A."/>
            <person name="Daniel R."/>
        </authorList>
    </citation>
    <scope>NUCLEOTIDE SEQUENCE [LARGE SCALE GENOMIC DNA]</scope>
    <source>
        <strain evidence="7 8">LMG 15441</strain>
    </source>
</reference>
<evidence type="ECO:0000313" key="7">
    <source>
        <dbReference type="EMBL" id="AIG24886.1"/>
    </source>
</evidence>
<dbReference type="GO" id="GO:0005886">
    <property type="term" value="C:plasma membrane"/>
    <property type="evidence" value="ECO:0007669"/>
    <property type="project" value="UniProtKB-SubCell"/>
</dbReference>
<keyword evidence="3 6" id="KW-0812">Transmembrane</keyword>
<dbReference type="InterPro" id="IPR011701">
    <property type="entry name" value="MFS"/>
</dbReference>
<dbReference type="HOGENOM" id="CLU_034180_1_0_9"/>
<feature type="transmembrane region" description="Helical" evidence="6">
    <location>
        <begin position="215"/>
        <end position="240"/>
    </location>
</feature>
<accession>A0A075R0C3</accession>
<evidence type="ECO:0000256" key="3">
    <source>
        <dbReference type="ARBA" id="ARBA00022692"/>
    </source>
</evidence>
<dbReference type="PRINTS" id="PR01988">
    <property type="entry name" value="EXPORTERBACE"/>
</dbReference>
<evidence type="ECO:0000256" key="4">
    <source>
        <dbReference type="ARBA" id="ARBA00022989"/>
    </source>
</evidence>
<keyword evidence="8" id="KW-1185">Reference proteome</keyword>
<proteinExistence type="predicted"/>
<feature type="transmembrane region" description="Helical" evidence="6">
    <location>
        <begin position="252"/>
        <end position="274"/>
    </location>
</feature>
<dbReference type="KEGG" id="blr:BRLA_c005280"/>
<dbReference type="Pfam" id="PF07690">
    <property type="entry name" value="MFS_1"/>
    <property type="match status" value="1"/>
</dbReference>
<keyword evidence="2" id="KW-1003">Cell membrane</keyword>
<dbReference type="PANTHER" id="PTHR23513">
    <property type="entry name" value="INTEGRAL MEMBRANE EFFLUX PROTEIN-RELATED"/>
    <property type="match status" value="1"/>
</dbReference>
<dbReference type="PANTHER" id="PTHR23513:SF19">
    <property type="entry name" value="MAJOR FACILITATOR SUPERFAMILY (MFS) PROFILE DOMAIN-CONTAINING PROTEIN"/>
    <property type="match status" value="1"/>
</dbReference>
<dbReference type="STRING" id="1042163.BRLA_c005280"/>
<feature type="transmembrane region" description="Helical" evidence="6">
    <location>
        <begin position="38"/>
        <end position="59"/>
    </location>
</feature>
<evidence type="ECO:0000313" key="8">
    <source>
        <dbReference type="Proteomes" id="UP000005850"/>
    </source>
</evidence>
<gene>
    <name evidence="7" type="ORF">BRLA_c005280</name>
</gene>
<dbReference type="CDD" id="cd06173">
    <property type="entry name" value="MFS_MefA_like"/>
    <property type="match status" value="1"/>
</dbReference>
<feature type="transmembrane region" description="Helical" evidence="6">
    <location>
        <begin position="281"/>
        <end position="300"/>
    </location>
</feature>
<feature type="transmembrane region" description="Helical" evidence="6">
    <location>
        <begin position="375"/>
        <end position="396"/>
    </location>
</feature>
<dbReference type="eggNOG" id="COG2211">
    <property type="taxonomic scope" value="Bacteria"/>
</dbReference>
<protein>
    <submittedName>
        <fullName evidence="7">H+ antiporter protein</fullName>
    </submittedName>
</protein>
<dbReference type="Proteomes" id="UP000005850">
    <property type="component" value="Chromosome"/>
</dbReference>
<dbReference type="SUPFAM" id="SSF103473">
    <property type="entry name" value="MFS general substrate transporter"/>
    <property type="match status" value="1"/>
</dbReference>
<sequence length="405" mass="44424">MLTKQVRFLWVGQMLANAGDVFYIISLLTLVFEKTHSAVYTGFVPLTIILAQTVSGFLAPLMQRRFSLSTLLFLSQFAKTILLGLLVFVTQWSALPLLFSLGLASFISFLDGWATPARNALLPRIAQPVHLMRLNSLFATTDQVIQFVGWALGGMLVAFLGITYLFAVSLGLFILSTVCMAYLHDPIFQATTRTDSSSNKEALLRGWNYILRSRALFTLTCMDVLESLAGAIYVAAIMLFYVSDVLGKGQEWWGYLNASYFVGMIAGGLLLVVIATHVSRYFLSFLLGAGLFSALVTLGLGITHSAWVALFLSFLSGPATQIQYVSKQTYFQRNVDSLYLPNVLSAKSTVEYVGYGLSVLILTNVVAVYGAAMAYIVASGILLTSLLLGFIMRRAFKMELGKLKG</sequence>
<evidence type="ECO:0000256" key="6">
    <source>
        <dbReference type="SAM" id="Phobius"/>
    </source>
</evidence>
<dbReference type="InterPro" id="IPR022324">
    <property type="entry name" value="Bacilysin_exporter_BacE_put"/>
</dbReference>
<evidence type="ECO:0000256" key="1">
    <source>
        <dbReference type="ARBA" id="ARBA00004651"/>
    </source>
</evidence>
<dbReference type="Gene3D" id="1.20.1250.20">
    <property type="entry name" value="MFS general substrate transporter like domains"/>
    <property type="match status" value="1"/>
</dbReference>
<keyword evidence="5 6" id="KW-0472">Membrane</keyword>
<comment type="subcellular location">
    <subcellularLocation>
        <location evidence="1">Cell membrane</location>
        <topology evidence="1">Multi-pass membrane protein</topology>
    </subcellularLocation>
</comment>
<dbReference type="InterPro" id="IPR036259">
    <property type="entry name" value="MFS_trans_sf"/>
</dbReference>